<evidence type="ECO:0000313" key="3">
    <source>
        <dbReference type="Proteomes" id="UP001057580"/>
    </source>
</evidence>
<name>A0A9E7R7Y2_9EURY</name>
<geneLocation type="plasmid" evidence="2 3">
    <name>unnamed1</name>
</geneLocation>
<dbReference type="GeneID" id="74945111"/>
<reference evidence="2" key="1">
    <citation type="submission" date="2022-09" db="EMBL/GenBank/DDBJ databases">
        <title>Diverse halophilic archaea isolated from saline environments.</title>
        <authorList>
            <person name="Cui H.-L."/>
        </authorList>
    </citation>
    <scope>NUCLEOTIDE SEQUENCE</scope>
    <source>
        <strain evidence="2">ZS-35-S2</strain>
        <plasmid evidence="2">unnamed1</plasmid>
    </source>
</reference>
<evidence type="ECO:0000256" key="1">
    <source>
        <dbReference type="SAM" id="Phobius"/>
    </source>
</evidence>
<dbReference type="KEGG" id="ssai:N0B31_21775"/>
<dbReference type="EMBL" id="CP104004">
    <property type="protein sequence ID" value="UWM57071.1"/>
    <property type="molecule type" value="Genomic_DNA"/>
</dbReference>
<dbReference type="RefSeq" id="WP_260644162.1">
    <property type="nucleotide sequence ID" value="NZ_CP104004.1"/>
</dbReference>
<keyword evidence="3" id="KW-1185">Reference proteome</keyword>
<sequence>MDQEPAYREMQRFRQRWLWILLGGIALLMLVLGPISWLGLVIIGVVAAFLYSLRLETEVRADGIYLKMWPIHRSYRRISWSEIARYESGTYRPLRDFGGWGIRWAPGKIAYNVRGDQGVWLERANGHSVLVGSQHVEEFVTAIDEVYKN</sequence>
<feature type="transmembrane region" description="Helical" evidence="1">
    <location>
        <begin position="18"/>
        <end position="51"/>
    </location>
</feature>
<dbReference type="AlphaFoldDB" id="A0A9E7R7Y2"/>
<keyword evidence="2" id="KW-0614">Plasmid</keyword>
<accession>A0A9E7R7Y2</accession>
<proteinExistence type="predicted"/>
<keyword evidence="1" id="KW-0812">Transmembrane</keyword>
<evidence type="ECO:0000313" key="2">
    <source>
        <dbReference type="EMBL" id="UWM57071.1"/>
    </source>
</evidence>
<dbReference type="Proteomes" id="UP001057580">
    <property type="component" value="Plasmid unnamed1"/>
</dbReference>
<organism evidence="2 3">
    <name type="scientific">Salinirubellus salinus</name>
    <dbReference type="NCBI Taxonomy" id="1364945"/>
    <lineage>
        <taxon>Archaea</taxon>
        <taxon>Methanobacteriati</taxon>
        <taxon>Methanobacteriota</taxon>
        <taxon>Stenosarchaea group</taxon>
        <taxon>Halobacteria</taxon>
        <taxon>Halobacteriales</taxon>
        <taxon>Natronomonadaceae</taxon>
        <taxon>Salinirubellus</taxon>
    </lineage>
</organism>
<keyword evidence="1" id="KW-1133">Transmembrane helix</keyword>
<protein>
    <submittedName>
        <fullName evidence="2">DUF2516 family protein</fullName>
    </submittedName>
</protein>
<keyword evidence="1" id="KW-0472">Membrane</keyword>
<gene>
    <name evidence="2" type="ORF">N0B31_21775</name>
</gene>